<proteinExistence type="predicted"/>
<evidence type="ECO:0000313" key="2">
    <source>
        <dbReference type="EMBL" id="QWG14476.1"/>
    </source>
</evidence>
<protein>
    <submittedName>
        <fullName evidence="2">Uncharacterized protein</fullName>
    </submittedName>
</protein>
<feature type="region of interest" description="Disordered" evidence="1">
    <location>
        <begin position="1"/>
        <end position="20"/>
    </location>
</feature>
<sequence>MILIRLDSKPNPKPDEYPDDHRQVEYGVEQITDSLPEASRVKVAFPRFGRGEQKRSDFAVEMNWVDVQGYVREFIEMGHPDALHLQRLIRLAEKIENAGWFPDDPPTEDFWDIVPPNSN</sequence>
<dbReference type="Proteomes" id="UP000680839">
    <property type="component" value="Chromosome"/>
</dbReference>
<dbReference type="EMBL" id="CP076134">
    <property type="protein sequence ID" value="QWG14476.1"/>
    <property type="molecule type" value="Genomic_DNA"/>
</dbReference>
<evidence type="ECO:0000313" key="3">
    <source>
        <dbReference type="Proteomes" id="UP000680839"/>
    </source>
</evidence>
<evidence type="ECO:0000256" key="1">
    <source>
        <dbReference type="SAM" id="MobiDB-lite"/>
    </source>
</evidence>
<gene>
    <name evidence="2" type="ORF">KMZ29_07350</name>
</gene>
<accession>A0A975RPD1</accession>
<name>A0A975RPD1_9BRAD</name>
<dbReference type="RefSeq" id="WP_215623096.1">
    <property type="nucleotide sequence ID" value="NZ_CP076134.1"/>
</dbReference>
<dbReference type="AlphaFoldDB" id="A0A975RPD1"/>
<organism evidence="2 3">
    <name type="scientific">Bradyrhizobium sediminis</name>
    <dbReference type="NCBI Taxonomy" id="2840469"/>
    <lineage>
        <taxon>Bacteria</taxon>
        <taxon>Pseudomonadati</taxon>
        <taxon>Pseudomonadota</taxon>
        <taxon>Alphaproteobacteria</taxon>
        <taxon>Hyphomicrobiales</taxon>
        <taxon>Nitrobacteraceae</taxon>
        <taxon>Bradyrhizobium</taxon>
    </lineage>
</organism>
<reference evidence="2" key="1">
    <citation type="submission" date="2021-06" db="EMBL/GenBank/DDBJ databases">
        <title>Bradyrhizobium sp. S2-20-1 Genome sequencing.</title>
        <authorList>
            <person name="Jin L."/>
        </authorList>
    </citation>
    <scope>NUCLEOTIDE SEQUENCE</scope>
    <source>
        <strain evidence="2">S2-20-1</strain>
    </source>
</reference>